<feature type="transmembrane region" description="Helical" evidence="1">
    <location>
        <begin position="6"/>
        <end position="24"/>
    </location>
</feature>
<dbReference type="EMBL" id="PYOC01000003">
    <property type="protein sequence ID" value="PSV47610.1"/>
    <property type="molecule type" value="Genomic_DNA"/>
</dbReference>
<protein>
    <submittedName>
        <fullName evidence="2">Uncharacterized protein</fullName>
    </submittedName>
</protein>
<keyword evidence="1" id="KW-1133">Transmembrane helix</keyword>
<name>A0A2T3L9F6_9GAMM</name>
<proteinExistence type="predicted"/>
<sequence>MLSSSMIINVALSVCLLALSWFVFKISMAVYKEPIINENVVGFKVKVIFLLILLITVTLLLFNIGVLLDDGLVSVQYRFGGSGYGPYSFSLIGLLMSIAIFLSCLVVKLIRLPH</sequence>
<gene>
    <name evidence="2" type="ORF">C9J47_12160</name>
</gene>
<accession>A0A2T3L9F6</accession>
<keyword evidence="3" id="KW-1185">Reference proteome</keyword>
<feature type="transmembrane region" description="Helical" evidence="1">
    <location>
        <begin position="45"/>
        <end position="67"/>
    </location>
</feature>
<keyword evidence="1" id="KW-0812">Transmembrane</keyword>
<feature type="transmembrane region" description="Helical" evidence="1">
    <location>
        <begin position="87"/>
        <end position="110"/>
    </location>
</feature>
<reference evidence="2 3" key="1">
    <citation type="submission" date="2018-03" db="EMBL/GenBank/DDBJ databases">
        <title>Whole genome sequencing of Histamine producing bacteria.</title>
        <authorList>
            <person name="Butler K."/>
        </authorList>
    </citation>
    <scope>NUCLEOTIDE SEQUENCE [LARGE SCALE GENOMIC DNA]</scope>
    <source>
        <strain evidence="2 3">ATCC 19614</strain>
    </source>
</reference>
<evidence type="ECO:0000313" key="2">
    <source>
        <dbReference type="EMBL" id="PSV47610.1"/>
    </source>
</evidence>
<dbReference type="AlphaFoldDB" id="A0A2T3L9F6"/>
<evidence type="ECO:0000313" key="3">
    <source>
        <dbReference type="Proteomes" id="UP000241803"/>
    </source>
</evidence>
<evidence type="ECO:0000256" key="1">
    <source>
        <dbReference type="SAM" id="Phobius"/>
    </source>
</evidence>
<comment type="caution">
    <text evidence="2">The sequence shown here is derived from an EMBL/GenBank/DDBJ whole genome shotgun (WGS) entry which is preliminary data.</text>
</comment>
<keyword evidence="1" id="KW-0472">Membrane</keyword>
<dbReference type="Proteomes" id="UP000241803">
    <property type="component" value="Unassembled WGS sequence"/>
</dbReference>
<organism evidence="2 3">
    <name type="scientific">Photobacterium indicum</name>
    <dbReference type="NCBI Taxonomy" id="81447"/>
    <lineage>
        <taxon>Bacteria</taxon>
        <taxon>Pseudomonadati</taxon>
        <taxon>Pseudomonadota</taxon>
        <taxon>Gammaproteobacteria</taxon>
        <taxon>Vibrionales</taxon>
        <taxon>Vibrionaceae</taxon>
        <taxon>Photobacterium</taxon>
    </lineage>
</organism>